<feature type="region of interest" description="Disordered" evidence="1">
    <location>
        <begin position="181"/>
        <end position="212"/>
    </location>
</feature>
<organism evidence="2 3">
    <name type="scientific">Lentinula boryana</name>
    <dbReference type="NCBI Taxonomy" id="40481"/>
    <lineage>
        <taxon>Eukaryota</taxon>
        <taxon>Fungi</taxon>
        <taxon>Dikarya</taxon>
        <taxon>Basidiomycota</taxon>
        <taxon>Agaricomycotina</taxon>
        <taxon>Agaricomycetes</taxon>
        <taxon>Agaricomycetidae</taxon>
        <taxon>Agaricales</taxon>
        <taxon>Marasmiineae</taxon>
        <taxon>Omphalotaceae</taxon>
        <taxon>Lentinula</taxon>
    </lineage>
</organism>
<evidence type="ECO:0000313" key="3">
    <source>
        <dbReference type="Proteomes" id="UP001163828"/>
    </source>
</evidence>
<dbReference type="SUPFAM" id="SSF52540">
    <property type="entry name" value="P-loop containing nucleoside triphosphate hydrolases"/>
    <property type="match status" value="1"/>
</dbReference>
<name>A0ABQ8Q8T4_9AGAR</name>
<proteinExistence type="predicted"/>
<dbReference type="Proteomes" id="UP001163828">
    <property type="component" value="Unassembled WGS sequence"/>
</dbReference>
<protein>
    <submittedName>
        <fullName evidence="2">P-loop containing nucleoside triphosphate hydrolase protein</fullName>
    </submittedName>
</protein>
<reference evidence="2" key="1">
    <citation type="submission" date="2022-08" db="EMBL/GenBank/DDBJ databases">
        <authorList>
            <consortium name="DOE Joint Genome Institute"/>
            <person name="Min B."/>
            <person name="Riley R."/>
            <person name="Sierra-Patev S."/>
            <person name="Naranjo-Ortiz M."/>
            <person name="Looney B."/>
            <person name="Konkel Z."/>
            <person name="Slot J.C."/>
            <person name="Sakamoto Y."/>
            <person name="Steenwyk J.L."/>
            <person name="Rokas A."/>
            <person name="Carro J."/>
            <person name="Camarero S."/>
            <person name="Ferreira P."/>
            <person name="Molpeceres G."/>
            <person name="Ruiz-Duenas F.J."/>
            <person name="Serrano A."/>
            <person name="Henrissat B."/>
            <person name="Drula E."/>
            <person name="Hughes K.W."/>
            <person name="Mata J.L."/>
            <person name="Ishikawa N.K."/>
            <person name="Vargas-Isla R."/>
            <person name="Ushijima S."/>
            <person name="Smith C.A."/>
            <person name="Ahrendt S."/>
            <person name="Andreopoulos W."/>
            <person name="He G."/>
            <person name="Labutti K."/>
            <person name="Lipzen A."/>
            <person name="Ng V."/>
            <person name="Sandor L."/>
            <person name="Barry K."/>
            <person name="Martinez A.T."/>
            <person name="Xiao Y."/>
            <person name="Gibbons J.G."/>
            <person name="Terashima K."/>
            <person name="Hibbett D.S."/>
            <person name="Grigoriev I.V."/>
        </authorList>
    </citation>
    <scope>NUCLEOTIDE SEQUENCE</scope>
    <source>
        <strain evidence="2">TFB10827</strain>
    </source>
</reference>
<feature type="compositionally biased region" description="Polar residues" evidence="1">
    <location>
        <begin position="196"/>
        <end position="212"/>
    </location>
</feature>
<dbReference type="Gene3D" id="3.40.50.300">
    <property type="entry name" value="P-loop containing nucleotide triphosphate hydrolases"/>
    <property type="match status" value="1"/>
</dbReference>
<feature type="region of interest" description="Disordered" evidence="1">
    <location>
        <begin position="234"/>
        <end position="273"/>
    </location>
</feature>
<comment type="caution">
    <text evidence="2">The sequence shown here is derived from an EMBL/GenBank/DDBJ whole genome shotgun (WGS) entry which is preliminary data.</text>
</comment>
<keyword evidence="2" id="KW-0378">Hydrolase</keyword>
<dbReference type="PANTHER" id="PTHR12083:SF9">
    <property type="entry name" value="BIFUNCTIONAL POLYNUCLEOTIDE PHOSPHATASE_KINASE"/>
    <property type="match status" value="1"/>
</dbReference>
<evidence type="ECO:0000313" key="2">
    <source>
        <dbReference type="EMBL" id="KAJ3994936.1"/>
    </source>
</evidence>
<accession>A0ABQ8Q8T4</accession>
<dbReference type="PANTHER" id="PTHR12083">
    <property type="entry name" value="BIFUNCTIONAL POLYNUCLEOTIDE PHOSPHATASE/KINASE"/>
    <property type="match status" value="1"/>
</dbReference>
<evidence type="ECO:0000256" key="1">
    <source>
        <dbReference type="SAM" id="MobiDB-lite"/>
    </source>
</evidence>
<dbReference type="EMBL" id="MU790677">
    <property type="protein sequence ID" value="KAJ3994936.1"/>
    <property type="molecule type" value="Genomic_DNA"/>
</dbReference>
<sequence>MSASSAEKIVLILVGFVGSGKSAFATALEHHFPHQWCRCNQDDLGSRVQVEALARDSLREGLSVCIDRTNIDESQRAHWIEIAHEFPGTLIWVIFFDTPYEVCALRLKQRTSHPTIHTPELALSVLSRFAKDFSAPSAYEGFHRILSLKPADTKLDYLASDISTILDRVRSSEPVAPISDPVRVSWAQKRRHTSRANEGQSHGSSSRSGNDQSGFWEGLGRRVLSTQSIFSDTNFVTTHPSDSSRNDEADGNYAAQEQVIVRPPPLRDSLGID</sequence>
<dbReference type="Pfam" id="PF13671">
    <property type="entry name" value="AAA_33"/>
    <property type="match status" value="1"/>
</dbReference>
<dbReference type="GO" id="GO:0016787">
    <property type="term" value="F:hydrolase activity"/>
    <property type="evidence" value="ECO:0007669"/>
    <property type="project" value="UniProtKB-KW"/>
</dbReference>
<dbReference type="InterPro" id="IPR027417">
    <property type="entry name" value="P-loop_NTPase"/>
</dbReference>
<keyword evidence="3" id="KW-1185">Reference proteome</keyword>
<gene>
    <name evidence="2" type="ORF">F5050DRAFT_1574660</name>
</gene>